<keyword evidence="3" id="KW-1185">Reference proteome</keyword>
<dbReference type="EMBL" id="JAKKPZ010000046">
    <property type="protein sequence ID" value="KAI1706714.1"/>
    <property type="molecule type" value="Genomic_DNA"/>
</dbReference>
<keyword evidence="1" id="KW-0812">Transmembrane</keyword>
<evidence type="ECO:0000313" key="2">
    <source>
        <dbReference type="EMBL" id="KAI1706714.1"/>
    </source>
</evidence>
<feature type="transmembrane region" description="Helical" evidence="1">
    <location>
        <begin position="241"/>
        <end position="264"/>
    </location>
</feature>
<accession>A0AAD4MUI6</accession>
<feature type="transmembrane region" description="Helical" evidence="1">
    <location>
        <begin position="21"/>
        <end position="50"/>
    </location>
</feature>
<evidence type="ECO:0000256" key="1">
    <source>
        <dbReference type="SAM" id="Phobius"/>
    </source>
</evidence>
<sequence>MFHTPTSMKIYKWFLLNISICSYLLDIFLTIIFIPLPIFPVLGGCALGIISPLRSFAPYLAWFIYTQLLSMCGISIMFALLFRLAAIYGRTELFEKKSVMLGLVAFQVFYPLPLVYAVRWVHPNENEASLLVKRDHPYAYAFYSTHSCTLLAIDVAHLLPYFYLALALMTVIMLIYFVSIGFIARGLKRMKSVRSEKTYQMHKTLSVSLLFQFIVPICMIVSADLTFSVAVLFKLSSAQTIFYVTFIFSTLHTTANSVLMIALIRPYRDALISLMHFGKYSKGKDTTAHSTFVLKTVAVQRSTDVTRRKTIPF</sequence>
<organism evidence="2 3">
    <name type="scientific">Ditylenchus destructor</name>
    <dbReference type="NCBI Taxonomy" id="166010"/>
    <lineage>
        <taxon>Eukaryota</taxon>
        <taxon>Metazoa</taxon>
        <taxon>Ecdysozoa</taxon>
        <taxon>Nematoda</taxon>
        <taxon>Chromadorea</taxon>
        <taxon>Rhabditida</taxon>
        <taxon>Tylenchina</taxon>
        <taxon>Tylenchomorpha</taxon>
        <taxon>Sphaerularioidea</taxon>
        <taxon>Anguinidae</taxon>
        <taxon>Anguininae</taxon>
        <taxon>Ditylenchus</taxon>
    </lineage>
</organism>
<protein>
    <submittedName>
        <fullName evidence="2">Serpentine type 7TM GPCR chemoreceptor srh domain-containing protein</fullName>
    </submittedName>
</protein>
<dbReference type="InterPro" id="IPR019422">
    <property type="entry name" value="7TM_GPCR_serpentine_rcpt_Srh"/>
</dbReference>
<comment type="caution">
    <text evidence="2">The sequence shown here is derived from an EMBL/GenBank/DDBJ whole genome shotgun (WGS) entry which is preliminary data.</text>
</comment>
<evidence type="ECO:0000313" key="3">
    <source>
        <dbReference type="Proteomes" id="UP001201812"/>
    </source>
</evidence>
<proteinExistence type="predicted"/>
<feature type="transmembrane region" description="Helical" evidence="1">
    <location>
        <begin position="98"/>
        <end position="118"/>
    </location>
</feature>
<keyword evidence="1" id="KW-0472">Membrane</keyword>
<feature type="transmembrane region" description="Helical" evidence="1">
    <location>
        <begin position="205"/>
        <end position="235"/>
    </location>
</feature>
<dbReference type="SUPFAM" id="SSF81321">
    <property type="entry name" value="Family A G protein-coupled receptor-like"/>
    <property type="match status" value="1"/>
</dbReference>
<gene>
    <name evidence="2" type="ORF">DdX_12926</name>
</gene>
<keyword evidence="1" id="KW-1133">Transmembrane helix</keyword>
<dbReference type="AlphaFoldDB" id="A0AAD4MUI6"/>
<feature type="transmembrane region" description="Helical" evidence="1">
    <location>
        <begin position="161"/>
        <end position="184"/>
    </location>
</feature>
<feature type="transmembrane region" description="Helical" evidence="1">
    <location>
        <begin position="62"/>
        <end position="86"/>
    </location>
</feature>
<reference evidence="2" key="1">
    <citation type="submission" date="2022-01" db="EMBL/GenBank/DDBJ databases">
        <title>Genome Sequence Resource for Two Populations of Ditylenchus destructor, the Migratory Endoparasitic Phytonematode.</title>
        <authorList>
            <person name="Zhang H."/>
            <person name="Lin R."/>
            <person name="Xie B."/>
        </authorList>
    </citation>
    <scope>NUCLEOTIDE SEQUENCE</scope>
    <source>
        <strain evidence="2">BazhouSP</strain>
    </source>
</reference>
<dbReference type="Proteomes" id="UP001201812">
    <property type="component" value="Unassembled WGS sequence"/>
</dbReference>
<name>A0AAD4MUI6_9BILA</name>
<dbReference type="PANTHER" id="PTHR46891">
    <property type="entry name" value="SERPENTINE RECEPTOR, CLASS H-RELATED"/>
    <property type="match status" value="1"/>
</dbReference>
<dbReference type="Pfam" id="PF10318">
    <property type="entry name" value="7TM_GPCR_Srh"/>
    <property type="match status" value="1"/>
</dbReference>